<proteinExistence type="predicted"/>
<keyword evidence="3" id="KW-1185">Reference proteome</keyword>
<gene>
    <name evidence="2" type="ORF">DU502_05720</name>
</gene>
<dbReference type="OrthoDB" id="307042at2157"/>
<dbReference type="AlphaFoldDB" id="A0A3G8QTX6"/>
<dbReference type="GeneID" id="38470764"/>
<organism evidence="2 3">
    <name type="scientific">Haloplanus aerogenes</name>
    <dbReference type="NCBI Taxonomy" id="660522"/>
    <lineage>
        <taxon>Archaea</taxon>
        <taxon>Methanobacteriati</taxon>
        <taxon>Methanobacteriota</taxon>
        <taxon>Stenosarchaea group</taxon>
        <taxon>Halobacteria</taxon>
        <taxon>Halobacteriales</taxon>
        <taxon>Haloferacaceae</taxon>
        <taxon>Haloplanus</taxon>
    </lineage>
</organism>
<reference evidence="2 3" key="1">
    <citation type="submission" date="2018-07" db="EMBL/GenBank/DDBJ databases">
        <title>Genome sequences of Haloplanus aerogenes JCM 16430T.</title>
        <authorList>
            <person name="Kim Y.B."/>
            <person name="Roh S.W."/>
        </authorList>
    </citation>
    <scope>NUCLEOTIDE SEQUENCE [LARGE SCALE GENOMIC DNA]</scope>
    <source>
        <strain evidence="2 3">JCM 16430</strain>
    </source>
</reference>
<accession>A0A3G8QTX6</accession>
<sequence length="211" mass="24161">MSESQSDWTEAPPLPSKVERSAPYMADQLGRGFLHHDRRERDAAIEAFTKVDVLQFQHLDEVEARKAAEGYVDALWAKDEVEDSCRSPDDGEIDPERLAEADWSAVEEGFERRAKVVGIDPEYAPLTTEAWIKHKIGGDYWTPMMKAQMLELRVALQDLEYPNKPRYGQSGFGAEPTRYALGVELHDTRQYEQGREAMTPYFQRILDEHDG</sequence>
<evidence type="ECO:0000313" key="3">
    <source>
        <dbReference type="Proteomes" id="UP000282007"/>
    </source>
</evidence>
<evidence type="ECO:0000313" key="2">
    <source>
        <dbReference type="EMBL" id="AZH24897.1"/>
    </source>
</evidence>
<evidence type="ECO:0000256" key="1">
    <source>
        <dbReference type="SAM" id="MobiDB-lite"/>
    </source>
</evidence>
<dbReference type="RefSeq" id="WP_121920939.1">
    <property type="nucleotide sequence ID" value="NZ_CP034145.1"/>
</dbReference>
<dbReference type="EMBL" id="CP034145">
    <property type="protein sequence ID" value="AZH24897.1"/>
    <property type="molecule type" value="Genomic_DNA"/>
</dbReference>
<name>A0A3G8QTX6_9EURY</name>
<protein>
    <submittedName>
        <fullName evidence="2">Uncharacterized protein</fullName>
    </submittedName>
</protein>
<dbReference type="Proteomes" id="UP000282007">
    <property type="component" value="Chromosome"/>
</dbReference>
<feature type="region of interest" description="Disordered" evidence="1">
    <location>
        <begin position="1"/>
        <end position="23"/>
    </location>
</feature>
<dbReference type="KEGG" id="haer:DU502_05720"/>